<accession>A0A8T5C431</accession>
<reference evidence="4" key="1">
    <citation type="journal article" date="2021" name="Nat. Microbiol.">
        <title>Cell division in the archaeon Haloferax volcanii relies on two FtsZ proteins with distinct functions in division ring assembly and constriction.</title>
        <authorList>
            <person name="Liao Y."/>
            <person name="Ithurbide S."/>
            <person name="Evenhuis C."/>
            <person name="Loewe J."/>
            <person name="Duggin I.G."/>
        </authorList>
    </citation>
    <scope>NUCLEOTIDE SEQUENCE</scope>
    <source>
        <strain evidence="4">H98</strain>
        <strain evidence="7">ID112 - delta_ftsZ1_delta_ftsZ2</strain>
        <strain evidence="5">ID76 - delta_ftsZ1</strain>
        <strain evidence="6">ID77 - delta_ftsZ2</strain>
    </source>
</reference>
<evidence type="ECO:0000313" key="5">
    <source>
        <dbReference type="EMBL" id="MBS8125641.1"/>
    </source>
</evidence>
<proteinExistence type="predicted"/>
<evidence type="ECO:0000256" key="2">
    <source>
        <dbReference type="SAM" id="Coils"/>
    </source>
</evidence>
<evidence type="ECO:0000256" key="1">
    <source>
        <dbReference type="ARBA" id="ARBA00023172"/>
    </source>
</evidence>
<dbReference type="InterPro" id="IPR011010">
    <property type="entry name" value="DNA_brk_join_enz"/>
</dbReference>
<feature type="domain" description="Tyr recombinase" evidence="3">
    <location>
        <begin position="131"/>
        <end position="340"/>
    </location>
</feature>
<dbReference type="Proteomes" id="UP000676028">
    <property type="component" value="Unassembled WGS sequence"/>
</dbReference>
<gene>
    <name evidence="4" type="ORF">JK351_15750</name>
    <name evidence="7" type="ORF">JK352_16610</name>
    <name evidence="6" type="ORF">JK353_16615</name>
    <name evidence="5" type="ORF">JK354_15885</name>
</gene>
<dbReference type="EMBL" id="JAERQV010000016">
    <property type="protein sequence ID" value="MBS8125641.1"/>
    <property type="molecule type" value="Genomic_DNA"/>
</dbReference>
<evidence type="ECO:0000259" key="3">
    <source>
        <dbReference type="PROSITE" id="PS51898"/>
    </source>
</evidence>
<keyword evidence="1" id="KW-0233">DNA recombination</keyword>
<dbReference type="SUPFAM" id="SSF56349">
    <property type="entry name" value="DNA breaking-rejoining enzymes"/>
    <property type="match status" value="1"/>
</dbReference>
<name>A0A8T5C431_HALVO</name>
<evidence type="ECO:0000313" key="7">
    <source>
        <dbReference type="EMBL" id="MBS8133515.1"/>
    </source>
</evidence>
<keyword evidence="2" id="KW-0175">Coiled coil</keyword>
<dbReference type="InterPro" id="IPR013762">
    <property type="entry name" value="Integrase-like_cat_sf"/>
</dbReference>
<dbReference type="InterPro" id="IPR050090">
    <property type="entry name" value="Tyrosine_recombinase_XerCD"/>
</dbReference>
<dbReference type="AlphaFoldDB" id="A0A8T5C431"/>
<comment type="caution">
    <text evidence="4">The sequence shown here is derived from an EMBL/GenBank/DDBJ whole genome shotgun (WGS) entry which is preliminary data.</text>
</comment>
<dbReference type="GO" id="GO:0003677">
    <property type="term" value="F:DNA binding"/>
    <property type="evidence" value="ECO:0007669"/>
    <property type="project" value="InterPro"/>
</dbReference>
<dbReference type="Proteomes" id="UP000679789">
    <property type="component" value="Unassembled WGS sequence"/>
</dbReference>
<dbReference type="Proteomes" id="UP000679371">
    <property type="component" value="Unassembled WGS sequence"/>
</dbReference>
<dbReference type="OMA" id="MGYEQLN"/>
<dbReference type="PANTHER" id="PTHR30349">
    <property type="entry name" value="PHAGE INTEGRASE-RELATED"/>
    <property type="match status" value="1"/>
</dbReference>
<dbReference type="EMBL" id="JAERQU010000016">
    <property type="protein sequence ID" value="MBS8120604.1"/>
    <property type="molecule type" value="Genomic_DNA"/>
</dbReference>
<dbReference type="EMBL" id="JAERQX010000018">
    <property type="protein sequence ID" value="MBS8133515.1"/>
    <property type="molecule type" value="Genomic_DNA"/>
</dbReference>
<dbReference type="Gene3D" id="1.10.443.10">
    <property type="entry name" value="Intergrase catalytic core"/>
    <property type="match status" value="1"/>
</dbReference>
<dbReference type="InterPro" id="IPR002104">
    <property type="entry name" value="Integrase_catalytic"/>
</dbReference>
<protein>
    <submittedName>
        <fullName evidence="4">Tyrosine-type recombinase/integrase</fullName>
    </submittedName>
</protein>
<dbReference type="EMBL" id="JAERQW010000018">
    <property type="protein sequence ID" value="MBS8129650.1"/>
    <property type="molecule type" value="Genomic_DNA"/>
</dbReference>
<feature type="coiled-coil region" evidence="2">
    <location>
        <begin position="382"/>
        <end position="414"/>
    </location>
</feature>
<dbReference type="GO" id="GO:0006310">
    <property type="term" value="P:DNA recombination"/>
    <property type="evidence" value="ECO:0007669"/>
    <property type="project" value="UniProtKB-KW"/>
</dbReference>
<dbReference type="PROSITE" id="PS51898">
    <property type="entry name" value="TYR_RECOMBINASE"/>
    <property type="match status" value="1"/>
</dbReference>
<organism evidence="4 8">
    <name type="scientific">Haloferax volcanii</name>
    <name type="common">Halobacterium volcanii</name>
    <dbReference type="NCBI Taxonomy" id="2246"/>
    <lineage>
        <taxon>Archaea</taxon>
        <taxon>Methanobacteriati</taxon>
        <taxon>Methanobacteriota</taxon>
        <taxon>Stenosarchaea group</taxon>
        <taxon>Halobacteria</taxon>
        <taxon>Halobacteriales</taxon>
        <taxon>Haloferacaceae</taxon>
        <taxon>Haloferax</taxon>
    </lineage>
</organism>
<dbReference type="GeneID" id="8926486"/>
<dbReference type="Pfam" id="PF00589">
    <property type="entry name" value="Phage_integrase"/>
    <property type="match status" value="1"/>
</dbReference>
<evidence type="ECO:0000313" key="6">
    <source>
        <dbReference type="EMBL" id="MBS8129650.1"/>
    </source>
</evidence>
<dbReference type="RefSeq" id="WP_013035521.1">
    <property type="nucleotide sequence ID" value="NZ_JAERQU010000016.1"/>
</dbReference>
<sequence length="414" mass="47321">MSSTQYVDINRTLQNLKDSQIQPENVEAIRDFVNHCAAEGISEVRQARLTSALKSLLNNFGPEDFLLREASEQELKQVIAGLNRSDYADSTKHTFKSAVKKFYKVDNGGHEHPDKVQFFSVSSGEKSTSVTREDLFTEDELKRLFQSFTSTRDRALTMVLYESGARPGELLACNIADFTSNGKGDFIFLQGLKNTPDRTNQLVRSGRVVREWLAQHPCGGELGDIKDPSAPLWVKTQQQTCRHCGEIPHNHDDESCNYEADPQDRLNHGGFYRRFKQACRKADIPENKTRPYNLRHTRLTEVAKFMGYEQLNKFAGWKPGSDRAKVYVHLNNDDVNQAIRDKYGLESSDEEEKSVRCSYCGTENQSDHSECRTCGRILSLEQQTKKEEKQQVIERLAELDKKGILEKLEKLEER</sequence>
<dbReference type="Proteomes" id="UP000678484">
    <property type="component" value="Unassembled WGS sequence"/>
</dbReference>
<evidence type="ECO:0000313" key="4">
    <source>
        <dbReference type="EMBL" id="MBS8120604.1"/>
    </source>
</evidence>
<dbReference type="PANTHER" id="PTHR30349:SF87">
    <property type="entry name" value="TRANSPOSASE A"/>
    <property type="match status" value="1"/>
</dbReference>
<dbReference type="GO" id="GO:0015074">
    <property type="term" value="P:DNA integration"/>
    <property type="evidence" value="ECO:0007669"/>
    <property type="project" value="InterPro"/>
</dbReference>
<evidence type="ECO:0000313" key="8">
    <source>
        <dbReference type="Proteomes" id="UP000679371"/>
    </source>
</evidence>